<feature type="domain" description="ABC3 transporter permease C-terminal" evidence="7">
    <location>
        <begin position="670"/>
        <end position="782"/>
    </location>
</feature>
<feature type="transmembrane region" description="Helical" evidence="6">
    <location>
        <begin position="284"/>
        <end position="303"/>
    </location>
</feature>
<dbReference type="PANTHER" id="PTHR30572">
    <property type="entry name" value="MEMBRANE COMPONENT OF TRANSPORTER-RELATED"/>
    <property type="match status" value="1"/>
</dbReference>
<proteinExistence type="predicted"/>
<feature type="domain" description="MacB-like periplasmic core" evidence="8">
    <location>
        <begin position="21"/>
        <end position="239"/>
    </location>
</feature>
<feature type="transmembrane region" description="Helical" evidence="6">
    <location>
        <begin position="378"/>
        <end position="397"/>
    </location>
</feature>
<evidence type="ECO:0000256" key="2">
    <source>
        <dbReference type="ARBA" id="ARBA00022475"/>
    </source>
</evidence>
<dbReference type="GO" id="GO:0022857">
    <property type="term" value="F:transmembrane transporter activity"/>
    <property type="evidence" value="ECO:0007669"/>
    <property type="project" value="TreeGrafter"/>
</dbReference>
<feature type="transmembrane region" description="Helical" evidence="6">
    <location>
        <begin position="722"/>
        <end position="741"/>
    </location>
</feature>
<feature type="transmembrane region" description="Helical" evidence="6">
    <location>
        <begin position="753"/>
        <end position="778"/>
    </location>
</feature>
<keyword evidence="10" id="KW-1185">Reference proteome</keyword>
<evidence type="ECO:0000256" key="5">
    <source>
        <dbReference type="ARBA" id="ARBA00023136"/>
    </source>
</evidence>
<keyword evidence="4 6" id="KW-1133">Transmembrane helix</keyword>
<organism evidence="9 10">
    <name type="scientific">Dawidia soli</name>
    <dbReference type="NCBI Taxonomy" id="2782352"/>
    <lineage>
        <taxon>Bacteria</taxon>
        <taxon>Pseudomonadati</taxon>
        <taxon>Bacteroidota</taxon>
        <taxon>Cytophagia</taxon>
        <taxon>Cytophagales</taxon>
        <taxon>Chryseotaleaceae</taxon>
        <taxon>Dawidia</taxon>
    </lineage>
</organism>
<feature type="transmembrane region" description="Helical" evidence="6">
    <location>
        <begin position="338"/>
        <end position="358"/>
    </location>
</feature>
<protein>
    <submittedName>
        <fullName evidence="9">ABC transporter permease</fullName>
    </submittedName>
</protein>
<dbReference type="EMBL" id="JAHESC010000046">
    <property type="protein sequence ID" value="MBT1689697.1"/>
    <property type="molecule type" value="Genomic_DNA"/>
</dbReference>
<dbReference type="Pfam" id="PF02687">
    <property type="entry name" value="FtsX"/>
    <property type="match status" value="2"/>
</dbReference>
<dbReference type="InterPro" id="IPR025857">
    <property type="entry name" value="MacB_PCD"/>
</dbReference>
<keyword evidence="3 6" id="KW-0812">Transmembrane</keyword>
<evidence type="ECO:0000313" key="10">
    <source>
        <dbReference type="Proteomes" id="UP001319180"/>
    </source>
</evidence>
<evidence type="ECO:0000256" key="4">
    <source>
        <dbReference type="ARBA" id="ARBA00022989"/>
    </source>
</evidence>
<accession>A0AAP2DHX2</accession>
<dbReference type="Pfam" id="PF12704">
    <property type="entry name" value="MacB_PCD"/>
    <property type="match status" value="2"/>
</dbReference>
<dbReference type="AlphaFoldDB" id="A0AAP2DHX2"/>
<keyword evidence="2" id="KW-1003">Cell membrane</keyword>
<dbReference type="PANTHER" id="PTHR30572:SF18">
    <property type="entry name" value="ABC-TYPE MACROLIDE FAMILY EXPORT SYSTEM PERMEASE COMPONENT 2"/>
    <property type="match status" value="1"/>
</dbReference>
<dbReference type="InterPro" id="IPR050250">
    <property type="entry name" value="Macrolide_Exporter_MacB"/>
</dbReference>
<feature type="transmembrane region" description="Helical" evidence="6">
    <location>
        <begin position="20"/>
        <end position="41"/>
    </location>
</feature>
<comment type="caution">
    <text evidence="9">The sequence shown here is derived from an EMBL/GenBank/DDBJ whole genome shotgun (WGS) entry which is preliminary data.</text>
</comment>
<dbReference type="Proteomes" id="UP001319180">
    <property type="component" value="Unassembled WGS sequence"/>
</dbReference>
<sequence>MLRHNLLITLRSFARHKSSFLINLTGLSTGLACVLLIYLWVNDELQVDQFHENKARIYKVLENRIQADRIWTSETSSGPTADALAADMPEVEYAVTTTRNDVHTLSVDEHPLKATGRYAGKDYFNVFTFTLLHGRRNELLKEKNNMVVSESLARKLFNRADETVLGKIVEMDHARQYTVSGIFRDLPYQATEKADFIRSFEEFRADHPDWVSTWFSTGAATYVMLKEGTDVNALNAKIAGFVKQKTNGEVTHRTMFLKLYTDKYLHGQFENGVESGGRITYVKLFSVIATFILIIACINFMNLSTARASRRLKEIGIKKAIGAKRNTLVWQHLGESMLLSLISMVIALGLVIVLLPYFNILTEKQLTLPVTLAFAERVFGVVIFTGLLAGSYPALYLSGFNPAAILKGKLTSALGELWVRQGLVVFQFTCSVVFIVAVIVVYRQTEYIQSRSLGYTKDNMIVFEREGNAAETTDLESFLAAVRDVPGVHNASSIAHSLTGHNSGTSGVVWEGKDPNDRTEFENVAVSYDMLETLGIQIVDGRSFAREFPSDTAHIIFNEAAIAFMGLKDPIGKVIKLWGEDMEIVGVAKNFHFESLHENVRPLFFRINPENTGRIMVKIEPGQEQATIRRLEKLYETYNPGFIFDFRFLDDDYQSQYRAEQRVAVLSRYFAGLAILISCLGLFGLTAFTLERREKEIGIRKVLGSGELRIVLLLSRDFTKMVLLSIALALPLSYFLTSSWLKTFAFRIDLSAAYFLLAGVIALAITWITVGAQALRAARLNPAQALKRE</sequence>
<evidence type="ECO:0000259" key="8">
    <source>
        <dbReference type="Pfam" id="PF12704"/>
    </source>
</evidence>
<feature type="transmembrane region" description="Helical" evidence="6">
    <location>
        <begin position="418"/>
        <end position="442"/>
    </location>
</feature>
<evidence type="ECO:0000256" key="6">
    <source>
        <dbReference type="SAM" id="Phobius"/>
    </source>
</evidence>
<keyword evidence="5 6" id="KW-0472">Membrane</keyword>
<gene>
    <name evidence="9" type="ORF">KK078_24250</name>
</gene>
<evidence type="ECO:0000259" key="7">
    <source>
        <dbReference type="Pfam" id="PF02687"/>
    </source>
</evidence>
<dbReference type="InterPro" id="IPR003838">
    <property type="entry name" value="ABC3_permease_C"/>
</dbReference>
<dbReference type="GO" id="GO:0005886">
    <property type="term" value="C:plasma membrane"/>
    <property type="evidence" value="ECO:0007669"/>
    <property type="project" value="UniProtKB-SubCell"/>
</dbReference>
<feature type="domain" description="MacB-like periplasmic core" evidence="8">
    <location>
        <begin position="433"/>
        <end position="628"/>
    </location>
</feature>
<name>A0AAP2DHX2_9BACT</name>
<reference evidence="9 10" key="1">
    <citation type="submission" date="2021-05" db="EMBL/GenBank/DDBJ databases">
        <title>A Polyphasic approach of four new species of the genus Ohtaekwangia: Ohtaekwangia histidinii sp. nov., Ohtaekwangia cretensis sp. nov., Ohtaekwangia indiensis sp. nov., Ohtaekwangia reichenbachii sp. nov. from diverse environment.</title>
        <authorList>
            <person name="Octaviana S."/>
        </authorList>
    </citation>
    <scope>NUCLEOTIDE SEQUENCE [LARGE SCALE GENOMIC DNA]</scope>
    <source>
        <strain evidence="9 10">PWU37</strain>
    </source>
</reference>
<evidence type="ECO:0000256" key="3">
    <source>
        <dbReference type="ARBA" id="ARBA00022692"/>
    </source>
</evidence>
<evidence type="ECO:0000256" key="1">
    <source>
        <dbReference type="ARBA" id="ARBA00004651"/>
    </source>
</evidence>
<dbReference type="PROSITE" id="PS51257">
    <property type="entry name" value="PROKAR_LIPOPROTEIN"/>
    <property type="match status" value="1"/>
</dbReference>
<comment type="subcellular location">
    <subcellularLocation>
        <location evidence="1">Cell membrane</location>
        <topology evidence="1">Multi-pass membrane protein</topology>
    </subcellularLocation>
</comment>
<feature type="domain" description="ABC3 transporter permease C-terminal" evidence="7">
    <location>
        <begin position="287"/>
        <end position="402"/>
    </location>
</feature>
<feature type="transmembrane region" description="Helical" evidence="6">
    <location>
        <begin position="669"/>
        <end position="690"/>
    </location>
</feature>
<evidence type="ECO:0000313" key="9">
    <source>
        <dbReference type="EMBL" id="MBT1689697.1"/>
    </source>
</evidence>